<organism evidence="2 3">
    <name type="scientific">Pseudomonas duriflava</name>
    <dbReference type="NCBI Taxonomy" id="459528"/>
    <lineage>
        <taxon>Bacteria</taxon>
        <taxon>Pseudomonadati</taxon>
        <taxon>Pseudomonadota</taxon>
        <taxon>Gammaproteobacteria</taxon>
        <taxon>Pseudomonadales</taxon>
        <taxon>Pseudomonadaceae</taxon>
        <taxon>Pseudomonas</taxon>
    </lineage>
</organism>
<evidence type="ECO:0000313" key="3">
    <source>
        <dbReference type="Proteomes" id="UP000316905"/>
    </source>
</evidence>
<dbReference type="InterPro" id="IPR003018">
    <property type="entry name" value="GAF"/>
</dbReference>
<dbReference type="InterPro" id="IPR029016">
    <property type="entry name" value="GAF-like_dom_sf"/>
</dbReference>
<name>A0A562QAF9_9PSED</name>
<feature type="domain" description="GAF" evidence="1">
    <location>
        <begin position="53"/>
        <end position="195"/>
    </location>
</feature>
<gene>
    <name evidence="2" type="ORF">IQ22_02299</name>
</gene>
<evidence type="ECO:0000259" key="1">
    <source>
        <dbReference type="SMART" id="SM00065"/>
    </source>
</evidence>
<comment type="caution">
    <text evidence="2">The sequence shown here is derived from an EMBL/GenBank/DDBJ whole genome shotgun (WGS) entry which is preliminary data.</text>
</comment>
<dbReference type="SMART" id="SM00065">
    <property type="entry name" value="GAF"/>
    <property type="match status" value="1"/>
</dbReference>
<keyword evidence="3" id="KW-1185">Reference proteome</keyword>
<proteinExistence type="predicted"/>
<dbReference type="Proteomes" id="UP000316905">
    <property type="component" value="Unassembled WGS sequence"/>
</dbReference>
<dbReference type="Gene3D" id="3.30.450.40">
    <property type="match status" value="1"/>
</dbReference>
<protein>
    <submittedName>
        <fullName evidence="2">GAF domain-containing protein</fullName>
    </submittedName>
</protein>
<dbReference type="AlphaFoldDB" id="A0A562QAF9"/>
<accession>A0A562QAF9</accession>
<dbReference type="Pfam" id="PF01590">
    <property type="entry name" value="GAF"/>
    <property type="match status" value="1"/>
</dbReference>
<dbReference type="SUPFAM" id="SSF55781">
    <property type="entry name" value="GAF domain-like"/>
    <property type="match status" value="1"/>
</dbReference>
<evidence type="ECO:0000313" key="2">
    <source>
        <dbReference type="EMBL" id="TWI53694.1"/>
    </source>
</evidence>
<dbReference type="PANTHER" id="PTHR43102">
    <property type="entry name" value="SLR1143 PROTEIN"/>
    <property type="match status" value="1"/>
</dbReference>
<dbReference type="PANTHER" id="PTHR43102:SF2">
    <property type="entry name" value="GAF DOMAIN-CONTAINING PROTEIN"/>
    <property type="match status" value="1"/>
</dbReference>
<reference evidence="2 3" key="1">
    <citation type="journal article" date="2015" name="Stand. Genomic Sci.">
        <title>Genomic Encyclopedia of Bacterial and Archaeal Type Strains, Phase III: the genomes of soil and plant-associated and newly described type strains.</title>
        <authorList>
            <person name="Whitman W.B."/>
            <person name="Woyke T."/>
            <person name="Klenk H.P."/>
            <person name="Zhou Y."/>
            <person name="Lilburn T.G."/>
            <person name="Beck B.J."/>
            <person name="De Vos P."/>
            <person name="Vandamme P."/>
            <person name="Eisen J.A."/>
            <person name="Garrity G."/>
            <person name="Hugenholtz P."/>
            <person name="Kyrpides N.C."/>
        </authorList>
    </citation>
    <scope>NUCLEOTIDE SEQUENCE [LARGE SCALE GENOMIC DNA]</scope>
    <source>
        <strain evidence="2 3">CGMCC 1.6858</strain>
    </source>
</reference>
<sequence length="214" mass="23888">MPLLTAKYKALDATQTPMPMHSMKTAAMKTAPLPENEQERLDRLHSLGLLDTQQEERFDRFVRLAMALCDVPIAAVSLVDANRQWFKGCTGLGVSETSRDISFCGHAILEKRVLYIPDAKADPRFADNLLVTGEPFIRFYAGCPIFTPDDKAIGTLCIIDKRPRALSADQLLRFRDLADCLQREIVLQMLMQDIKRLTSSSALTFLSGALTSQP</sequence>
<dbReference type="EMBL" id="VLKY01000007">
    <property type="protein sequence ID" value="TWI53694.1"/>
    <property type="molecule type" value="Genomic_DNA"/>
</dbReference>